<organism evidence="2 3">
    <name type="scientific">Aldrovandia affinis</name>
    <dbReference type="NCBI Taxonomy" id="143900"/>
    <lineage>
        <taxon>Eukaryota</taxon>
        <taxon>Metazoa</taxon>
        <taxon>Chordata</taxon>
        <taxon>Craniata</taxon>
        <taxon>Vertebrata</taxon>
        <taxon>Euteleostomi</taxon>
        <taxon>Actinopterygii</taxon>
        <taxon>Neopterygii</taxon>
        <taxon>Teleostei</taxon>
        <taxon>Notacanthiformes</taxon>
        <taxon>Halosauridae</taxon>
        <taxon>Aldrovandia</taxon>
    </lineage>
</organism>
<dbReference type="AlphaFoldDB" id="A0AAD7WEB5"/>
<proteinExistence type="predicted"/>
<comment type="caution">
    <text evidence="2">The sequence shown here is derived from an EMBL/GenBank/DDBJ whole genome shotgun (WGS) entry which is preliminary data.</text>
</comment>
<evidence type="ECO:0000313" key="2">
    <source>
        <dbReference type="EMBL" id="KAJ8393658.1"/>
    </source>
</evidence>
<gene>
    <name evidence="2" type="ORF">AAFF_G00058770</name>
</gene>
<feature type="region of interest" description="Disordered" evidence="1">
    <location>
        <begin position="133"/>
        <end position="169"/>
    </location>
</feature>
<name>A0AAD7WEB5_9TELE</name>
<dbReference type="EMBL" id="JAINUG010000135">
    <property type="protein sequence ID" value="KAJ8393658.1"/>
    <property type="molecule type" value="Genomic_DNA"/>
</dbReference>
<sequence>MRNSPFGPTSMALKGAPHPCGMSNTTFPKGGGTASTTQLRATAIVSGRPRGGTWGTTPPVRSRWDEFVRPTLAWCFARSLWAAAAGSSWLTCRLDFNRLVSVAGSMLDDGGGKTAKSSAGLRRHGDLNSRTNEEAHNALSGGPATPIPPAPHLKTPCHPRHSASALQPETIIIKD</sequence>
<keyword evidence="3" id="KW-1185">Reference proteome</keyword>
<dbReference type="Proteomes" id="UP001221898">
    <property type="component" value="Unassembled WGS sequence"/>
</dbReference>
<evidence type="ECO:0000256" key="1">
    <source>
        <dbReference type="SAM" id="MobiDB-lite"/>
    </source>
</evidence>
<protein>
    <submittedName>
        <fullName evidence="2">Uncharacterized protein</fullName>
    </submittedName>
</protein>
<reference evidence="2" key="1">
    <citation type="journal article" date="2023" name="Science">
        <title>Genome structures resolve the early diversification of teleost fishes.</title>
        <authorList>
            <person name="Parey E."/>
            <person name="Louis A."/>
            <person name="Montfort J."/>
            <person name="Bouchez O."/>
            <person name="Roques C."/>
            <person name="Iampietro C."/>
            <person name="Lluch J."/>
            <person name="Castinel A."/>
            <person name="Donnadieu C."/>
            <person name="Desvignes T."/>
            <person name="Floi Bucao C."/>
            <person name="Jouanno E."/>
            <person name="Wen M."/>
            <person name="Mejri S."/>
            <person name="Dirks R."/>
            <person name="Jansen H."/>
            <person name="Henkel C."/>
            <person name="Chen W.J."/>
            <person name="Zahm M."/>
            <person name="Cabau C."/>
            <person name="Klopp C."/>
            <person name="Thompson A.W."/>
            <person name="Robinson-Rechavi M."/>
            <person name="Braasch I."/>
            <person name="Lecointre G."/>
            <person name="Bobe J."/>
            <person name="Postlethwait J.H."/>
            <person name="Berthelot C."/>
            <person name="Roest Crollius H."/>
            <person name="Guiguen Y."/>
        </authorList>
    </citation>
    <scope>NUCLEOTIDE SEQUENCE</scope>
    <source>
        <strain evidence="2">NC1722</strain>
    </source>
</reference>
<accession>A0AAD7WEB5</accession>
<evidence type="ECO:0000313" key="3">
    <source>
        <dbReference type="Proteomes" id="UP001221898"/>
    </source>
</evidence>